<evidence type="ECO:0000313" key="2">
    <source>
        <dbReference type="EMBL" id="ESR24897.1"/>
    </source>
</evidence>
<keyword evidence="3" id="KW-1185">Reference proteome</keyword>
<sequence>MHSRGVLRVDQGAGSKAYPPIHRPSYVAFTRTSSWTPGS</sequence>
<gene>
    <name evidence="2" type="ORF">N177_2220</name>
</gene>
<dbReference type="EMBL" id="AWXZ01000029">
    <property type="protein sequence ID" value="ESR24897.1"/>
    <property type="molecule type" value="Genomic_DNA"/>
</dbReference>
<organism evidence="2 3">
    <name type="scientific">Lutibaculum baratangense AMV1</name>
    <dbReference type="NCBI Taxonomy" id="631454"/>
    <lineage>
        <taxon>Bacteria</taxon>
        <taxon>Pseudomonadati</taxon>
        <taxon>Pseudomonadota</taxon>
        <taxon>Alphaproteobacteria</taxon>
        <taxon>Hyphomicrobiales</taxon>
        <taxon>Tepidamorphaceae</taxon>
        <taxon>Lutibaculum</taxon>
    </lineage>
</organism>
<proteinExistence type="predicted"/>
<evidence type="ECO:0000313" key="3">
    <source>
        <dbReference type="Proteomes" id="UP000017819"/>
    </source>
</evidence>
<protein>
    <submittedName>
        <fullName evidence="2">Uncharacterized protein</fullName>
    </submittedName>
</protein>
<accession>V4QYU8</accession>
<dbReference type="AlphaFoldDB" id="V4QYU8"/>
<dbReference type="STRING" id="631454.N177_2220"/>
<evidence type="ECO:0000256" key="1">
    <source>
        <dbReference type="SAM" id="MobiDB-lite"/>
    </source>
</evidence>
<name>V4QYU8_9HYPH</name>
<reference evidence="2 3" key="1">
    <citation type="journal article" date="2014" name="Genome Announc.">
        <title>Draft Genome Sequence of Lutibaculum baratangense Strain AMV1T, Isolated from a Mud Volcano in Andamans, India.</title>
        <authorList>
            <person name="Singh A."/>
            <person name="Sreenivas A."/>
            <person name="Sathyanarayana Reddy G."/>
            <person name="Pinnaka A.K."/>
            <person name="Shivaji S."/>
        </authorList>
    </citation>
    <scope>NUCLEOTIDE SEQUENCE [LARGE SCALE GENOMIC DNA]</scope>
    <source>
        <strain evidence="2 3">AMV1</strain>
    </source>
</reference>
<comment type="caution">
    <text evidence="2">The sequence shown here is derived from an EMBL/GenBank/DDBJ whole genome shotgun (WGS) entry which is preliminary data.</text>
</comment>
<dbReference type="Proteomes" id="UP000017819">
    <property type="component" value="Unassembled WGS sequence"/>
</dbReference>
<feature type="region of interest" description="Disordered" evidence="1">
    <location>
        <begin position="1"/>
        <end position="21"/>
    </location>
</feature>